<sequence length="121" mass="13440">MGKSNHYIYSIIFSILLILTGCGKKYTITPDELPVAHVNQKYYQVIHISGGKVVDDSAKLETNIPKELGITVQPANDLDGYNVIEVKGNPKYKGTFTIHIWVGFYAGGDNEIDKTYAFTVL</sequence>
<evidence type="ECO:0008006" key="3">
    <source>
        <dbReference type="Google" id="ProtNLM"/>
    </source>
</evidence>
<dbReference type="AlphaFoldDB" id="A0A7H2PYK6"/>
<dbReference type="EMBL" id="CP061565">
    <property type="protein sequence ID" value="QNX07939.1"/>
    <property type="molecule type" value="Genomic_DNA"/>
</dbReference>
<dbReference type="PROSITE" id="PS51257">
    <property type="entry name" value="PROKAR_LIPOPROTEIN"/>
    <property type="match status" value="1"/>
</dbReference>
<gene>
    <name evidence="1" type="ORF">IC795_12495</name>
</gene>
<dbReference type="Proteomes" id="UP000516745">
    <property type="component" value="Chromosome"/>
</dbReference>
<evidence type="ECO:0000313" key="1">
    <source>
        <dbReference type="EMBL" id="QNX07939.1"/>
    </source>
</evidence>
<evidence type="ECO:0000313" key="2">
    <source>
        <dbReference type="Proteomes" id="UP000516745"/>
    </source>
</evidence>
<reference evidence="1 2" key="2">
    <citation type="submission" date="2020-09" db="EMBL/GenBank/DDBJ databases">
        <authorList>
            <person name="Chen F.-J."/>
            <person name="Lee Y.-T."/>
        </authorList>
    </citation>
    <scope>NUCLEOTIDE SEQUENCE [LARGE SCALE GENOMIC DNA]</scope>
    <source>
        <strain evidence="1 2">AS72</strain>
    </source>
</reference>
<reference evidence="2" key="1">
    <citation type="submission" date="2020-09" db="EMBL/GenBank/DDBJ databases">
        <title>Clinical and molecular characterization of Acinetobacter seifertii in Taiwan.</title>
        <authorList>
            <person name="Li L.-H."/>
            <person name="Yang Y.-S."/>
            <person name="Sun J.-R."/>
            <person name="Huang T.-W."/>
            <person name="Huang W.-C."/>
            <person name="Wang Y.-C."/>
            <person name="Kuo T.-H."/>
            <person name="Kuo S.-C."/>
            <person name="Chen T.-L."/>
        </authorList>
    </citation>
    <scope>NUCLEOTIDE SEQUENCE [LARGE SCALE GENOMIC DNA]</scope>
    <source>
        <strain evidence="2">AS72</strain>
    </source>
</reference>
<accession>A0A7H2PYK6</accession>
<name>A0A7H2PYK6_9GAMM</name>
<proteinExistence type="predicted"/>
<organism evidence="1 2">
    <name type="scientific">Acinetobacter seifertii</name>
    <dbReference type="NCBI Taxonomy" id="1530123"/>
    <lineage>
        <taxon>Bacteria</taxon>
        <taxon>Pseudomonadati</taxon>
        <taxon>Pseudomonadota</taxon>
        <taxon>Gammaproteobacteria</taxon>
        <taxon>Moraxellales</taxon>
        <taxon>Moraxellaceae</taxon>
        <taxon>Acinetobacter</taxon>
        <taxon>Acinetobacter calcoaceticus/baumannii complex</taxon>
    </lineage>
</organism>
<protein>
    <recommendedName>
        <fullName evidence="3">Lipoprotein</fullName>
    </recommendedName>
</protein>